<keyword evidence="7" id="KW-0539">Nucleus</keyword>
<evidence type="ECO:0000313" key="10">
    <source>
        <dbReference type="Proteomes" id="UP000815325"/>
    </source>
</evidence>
<comment type="caution">
    <text evidence="9">The sequence shown here is derived from an EMBL/GenBank/DDBJ whole genome shotgun (WGS) entry which is preliminary data.</text>
</comment>
<reference evidence="9" key="1">
    <citation type="submission" date="2017-08" db="EMBL/GenBank/DDBJ databases">
        <authorList>
            <person name="Polle J.E."/>
            <person name="Barry K."/>
            <person name="Cushman J."/>
            <person name="Schmutz J."/>
            <person name="Tran D."/>
            <person name="Hathwaick L.T."/>
            <person name="Yim W.C."/>
            <person name="Jenkins J."/>
            <person name="Mckie-Krisberg Z.M."/>
            <person name="Prochnik S."/>
            <person name="Lindquist E."/>
            <person name="Dockter R.B."/>
            <person name="Adam C."/>
            <person name="Molina H."/>
            <person name="Bunkerborg J."/>
            <person name="Jin E."/>
            <person name="Buchheim M."/>
            <person name="Magnuson J."/>
        </authorList>
    </citation>
    <scope>NUCLEOTIDE SEQUENCE</scope>
    <source>
        <strain evidence="9">CCAP 19/18</strain>
    </source>
</reference>
<dbReference type="InterPro" id="IPR015418">
    <property type="entry name" value="Eaf6"/>
</dbReference>
<gene>
    <name evidence="9" type="ORF">DUNSADRAFT_17953</name>
</gene>
<evidence type="ECO:0000256" key="6">
    <source>
        <dbReference type="ARBA" id="ARBA00023163"/>
    </source>
</evidence>
<keyword evidence="4" id="KW-0805">Transcription regulation</keyword>
<dbReference type="EMBL" id="MU069525">
    <property type="protein sequence ID" value="KAF5840036.1"/>
    <property type="molecule type" value="Genomic_DNA"/>
</dbReference>
<keyword evidence="5" id="KW-0175">Coiled coil</keyword>
<evidence type="ECO:0000256" key="8">
    <source>
        <dbReference type="SAM" id="MobiDB-lite"/>
    </source>
</evidence>
<dbReference type="Proteomes" id="UP000815325">
    <property type="component" value="Unassembled WGS sequence"/>
</dbReference>
<feature type="non-terminal residue" evidence="9">
    <location>
        <position position="1"/>
    </location>
</feature>
<keyword evidence="6" id="KW-0804">Transcription</keyword>
<name>A0ABQ7GZN7_DUNSA</name>
<evidence type="ECO:0000256" key="5">
    <source>
        <dbReference type="ARBA" id="ARBA00023054"/>
    </source>
</evidence>
<evidence type="ECO:0000256" key="4">
    <source>
        <dbReference type="ARBA" id="ARBA00023015"/>
    </source>
</evidence>
<protein>
    <recommendedName>
        <fullName evidence="11">Chromatin modification-related protein EAF6</fullName>
    </recommendedName>
</protein>
<keyword evidence="3" id="KW-0156">Chromatin regulator</keyword>
<comment type="similarity">
    <text evidence="2">Belongs to the EAF6 family.</text>
</comment>
<evidence type="ECO:0000313" key="9">
    <source>
        <dbReference type="EMBL" id="KAF5840036.1"/>
    </source>
</evidence>
<evidence type="ECO:0000256" key="3">
    <source>
        <dbReference type="ARBA" id="ARBA00022853"/>
    </source>
</evidence>
<evidence type="ECO:0000256" key="1">
    <source>
        <dbReference type="ARBA" id="ARBA00004123"/>
    </source>
</evidence>
<sequence length="99" mass="11198">MGELEAQYLQAEHSQTGHVLKGFEGMLSSKDHMRKRARNYKQEEKGDERAFSLSSRTSPVTRELEAGGFENDAELLQAKKAQTFASKGYAQKRYGEKGR</sequence>
<feature type="compositionally biased region" description="Basic and acidic residues" evidence="8">
    <location>
        <begin position="40"/>
        <end position="50"/>
    </location>
</feature>
<proteinExistence type="inferred from homology"/>
<organism evidence="9 10">
    <name type="scientific">Dunaliella salina</name>
    <name type="common">Green alga</name>
    <name type="synonym">Protococcus salinus</name>
    <dbReference type="NCBI Taxonomy" id="3046"/>
    <lineage>
        <taxon>Eukaryota</taxon>
        <taxon>Viridiplantae</taxon>
        <taxon>Chlorophyta</taxon>
        <taxon>core chlorophytes</taxon>
        <taxon>Chlorophyceae</taxon>
        <taxon>CS clade</taxon>
        <taxon>Chlamydomonadales</taxon>
        <taxon>Dunaliellaceae</taxon>
        <taxon>Dunaliella</taxon>
    </lineage>
</organism>
<evidence type="ECO:0000256" key="7">
    <source>
        <dbReference type="ARBA" id="ARBA00023242"/>
    </source>
</evidence>
<feature type="region of interest" description="Disordered" evidence="8">
    <location>
        <begin position="34"/>
        <end position="61"/>
    </location>
</feature>
<evidence type="ECO:0000256" key="2">
    <source>
        <dbReference type="ARBA" id="ARBA00010916"/>
    </source>
</evidence>
<accession>A0ABQ7GZN7</accession>
<evidence type="ECO:0008006" key="11">
    <source>
        <dbReference type="Google" id="ProtNLM"/>
    </source>
</evidence>
<comment type="subcellular location">
    <subcellularLocation>
        <location evidence="1">Nucleus</location>
    </subcellularLocation>
</comment>
<dbReference type="Pfam" id="PF09340">
    <property type="entry name" value="NuA4"/>
    <property type="match status" value="1"/>
</dbReference>
<keyword evidence="10" id="KW-1185">Reference proteome</keyword>